<keyword evidence="3" id="KW-1185">Reference proteome</keyword>
<feature type="region of interest" description="Disordered" evidence="1">
    <location>
        <begin position="26"/>
        <end position="131"/>
    </location>
</feature>
<evidence type="ECO:0000313" key="3">
    <source>
        <dbReference type="Proteomes" id="UP001176941"/>
    </source>
</evidence>
<evidence type="ECO:0000313" key="2">
    <source>
        <dbReference type="EMBL" id="CAI9158629.1"/>
    </source>
</evidence>
<reference evidence="2" key="1">
    <citation type="submission" date="2023-04" db="EMBL/GenBank/DDBJ databases">
        <authorList>
            <consortium name="ELIXIR-Norway"/>
        </authorList>
    </citation>
    <scope>NUCLEOTIDE SEQUENCE [LARGE SCALE GENOMIC DNA]</scope>
</reference>
<protein>
    <submittedName>
        <fullName evidence="2">Uncharacterized protein</fullName>
    </submittedName>
</protein>
<feature type="compositionally biased region" description="Basic residues" evidence="1">
    <location>
        <begin position="69"/>
        <end position="83"/>
    </location>
</feature>
<feature type="compositionally biased region" description="Basic residues" evidence="1">
    <location>
        <begin position="49"/>
        <end position="61"/>
    </location>
</feature>
<proteinExistence type="predicted"/>
<dbReference type="Proteomes" id="UP001176941">
    <property type="component" value="Chromosome 17"/>
</dbReference>
<sequence length="146" mass="15980">MSIPAIPSLRGPRALISVHPSRIDLLRTERKTRGGTLGGGAGRGEARRRSGRQVGPRRRPAPHLMQSAFRKRAQWPRSRRKRSCALPRPLCPGPGFRASWPLGFARGRGRHSATRRGPAEVGKSPPEKAESLAALIVTRKRPPNAP</sequence>
<dbReference type="EMBL" id="OX459953">
    <property type="protein sequence ID" value="CAI9158629.1"/>
    <property type="molecule type" value="Genomic_DNA"/>
</dbReference>
<gene>
    <name evidence="2" type="ORF">MRATA1EN1_LOCUS7591</name>
</gene>
<evidence type="ECO:0000256" key="1">
    <source>
        <dbReference type="SAM" id="MobiDB-lite"/>
    </source>
</evidence>
<name>A0ABN8YAR4_RANTA</name>
<accession>A0ABN8YAR4</accession>
<organism evidence="2 3">
    <name type="scientific">Rangifer tarandus platyrhynchus</name>
    <name type="common">Svalbard reindeer</name>
    <dbReference type="NCBI Taxonomy" id="3082113"/>
    <lineage>
        <taxon>Eukaryota</taxon>
        <taxon>Metazoa</taxon>
        <taxon>Chordata</taxon>
        <taxon>Craniata</taxon>
        <taxon>Vertebrata</taxon>
        <taxon>Euteleostomi</taxon>
        <taxon>Mammalia</taxon>
        <taxon>Eutheria</taxon>
        <taxon>Laurasiatheria</taxon>
        <taxon>Artiodactyla</taxon>
        <taxon>Ruminantia</taxon>
        <taxon>Pecora</taxon>
        <taxon>Cervidae</taxon>
        <taxon>Odocoileinae</taxon>
        <taxon>Rangifer</taxon>
    </lineage>
</organism>